<proteinExistence type="predicted"/>
<gene>
    <name evidence="2" type="ORF">BatF92_47270</name>
</gene>
<dbReference type="InterPro" id="IPR032514">
    <property type="entry name" value="GtaA_central"/>
</dbReference>
<dbReference type="AlphaFoldDB" id="A0A679HTB9"/>
<dbReference type="InterPro" id="IPR052743">
    <property type="entry name" value="Glutaminase_GtaA"/>
</dbReference>
<evidence type="ECO:0000313" key="2">
    <source>
        <dbReference type="EMBL" id="BCA52785.1"/>
    </source>
</evidence>
<dbReference type="PANTHER" id="PTHR31987:SF1">
    <property type="entry name" value="GLUTAMINASE A"/>
    <property type="match status" value="1"/>
</dbReference>
<dbReference type="Pfam" id="PF16335">
    <property type="entry name" value="GtaA_6_Hairpin"/>
    <property type="match status" value="1"/>
</dbReference>
<dbReference type="EMBL" id="AP022660">
    <property type="protein sequence ID" value="BCA52785.1"/>
    <property type="molecule type" value="Genomic_DNA"/>
</dbReference>
<reference evidence="2 3" key="1">
    <citation type="submission" date="2020-02" db="EMBL/GenBank/DDBJ databases">
        <title>Whole-genome sequencing and comparative analysis of the genomes of Bacteroides thetaiotaomicron and Escherichia coli isolated from a healthy resident in Vietnam.</title>
        <authorList>
            <person name="Mohsin M."/>
            <person name="Tanaka K."/>
            <person name="Kawahara R."/>
            <person name="Kondo S."/>
            <person name="Noguchi H."/>
            <person name="Motooka D."/>
            <person name="Nakamura S."/>
            <person name="Khong D.T."/>
            <person name="Nguyen T.N."/>
            <person name="Tran H.T."/>
            <person name="Yamamoto Y."/>
        </authorList>
    </citation>
    <scope>NUCLEOTIDE SEQUENCE [LARGE SCALE GENOMIC DNA]</scope>
    <source>
        <strain evidence="2 3">F9-2</strain>
    </source>
</reference>
<evidence type="ECO:0000313" key="3">
    <source>
        <dbReference type="Proteomes" id="UP000500882"/>
    </source>
</evidence>
<dbReference type="Proteomes" id="UP000500882">
    <property type="component" value="Chromosome"/>
</dbReference>
<name>A0A679HTB9_BACT4</name>
<sequence>MRDNYQAIMERCRAFDELIYDDAERQAAKYAEICSASYRQVISAHKLFTDKEGNLLWFSKENNSNGCVNTVDLTYPSAPLFLVYNPELQKAMMTSIFEYSASGRWNKPFPAYTI</sequence>
<evidence type="ECO:0000259" key="1">
    <source>
        <dbReference type="Pfam" id="PF16335"/>
    </source>
</evidence>
<dbReference type="PANTHER" id="PTHR31987">
    <property type="entry name" value="GLUTAMINASE A-RELATED"/>
    <property type="match status" value="1"/>
</dbReference>
<accession>A0A679HTB9</accession>
<organism evidence="2 3">
    <name type="scientific">Bacteroides thetaiotaomicron</name>
    <dbReference type="NCBI Taxonomy" id="818"/>
    <lineage>
        <taxon>Bacteria</taxon>
        <taxon>Pseudomonadati</taxon>
        <taxon>Bacteroidota</taxon>
        <taxon>Bacteroidia</taxon>
        <taxon>Bacteroidales</taxon>
        <taxon>Bacteroidaceae</taxon>
        <taxon>Bacteroides</taxon>
    </lineage>
</organism>
<protein>
    <recommendedName>
        <fullName evidence="1">Glutaminase A central domain-containing protein</fullName>
    </recommendedName>
</protein>
<feature type="domain" description="Glutaminase A central" evidence="1">
    <location>
        <begin position="28"/>
        <end position="111"/>
    </location>
</feature>